<evidence type="ECO:0000259" key="1">
    <source>
        <dbReference type="SMART" id="SM00481"/>
    </source>
</evidence>
<proteinExistence type="predicted"/>
<dbReference type="CDD" id="cd07432">
    <property type="entry name" value="PHP_HisPPase"/>
    <property type="match status" value="1"/>
</dbReference>
<evidence type="ECO:0000313" key="3">
    <source>
        <dbReference type="Proteomes" id="UP000050430"/>
    </source>
</evidence>
<accession>A0A0P6XLG1</accession>
<dbReference type="GO" id="GO:0004534">
    <property type="term" value="F:5'-3' RNA exonuclease activity"/>
    <property type="evidence" value="ECO:0007669"/>
    <property type="project" value="TreeGrafter"/>
</dbReference>
<organism evidence="2 3">
    <name type="scientific">Leptolinea tardivitalis</name>
    <dbReference type="NCBI Taxonomy" id="229920"/>
    <lineage>
        <taxon>Bacteria</taxon>
        <taxon>Bacillati</taxon>
        <taxon>Chloroflexota</taxon>
        <taxon>Anaerolineae</taxon>
        <taxon>Anaerolineales</taxon>
        <taxon>Anaerolineaceae</taxon>
        <taxon>Leptolinea</taxon>
    </lineage>
</organism>
<dbReference type="OrthoDB" id="9804333at2"/>
<dbReference type="RefSeq" id="WP_062421332.1">
    <property type="nucleotide sequence ID" value="NZ_BBYA01000008.1"/>
</dbReference>
<evidence type="ECO:0000313" key="2">
    <source>
        <dbReference type="EMBL" id="KPL72614.1"/>
    </source>
</evidence>
<dbReference type="InterPro" id="IPR003141">
    <property type="entry name" value="Pol/His_phosphatase_N"/>
</dbReference>
<sequence>MTEELIKVDFHCHSDASPDSLVKPAELIATARERGITRMVVTDHNTIRGALRCKELDPELIIVGEEVQTTCSELLASFVTKEVPRDLEPKEAIACLRDQGAFISISHPFDPHRGWQIKDLLAIIDLVDAVEVFNARCYKPEWNLQAMEFAGEHGKPGTVGSDSHSLYEIGGAGLMVPAFETADELRAVIHRGKVEAELASPLVHLGSRYAKWVKSFFPIEES</sequence>
<reference evidence="2 3" key="1">
    <citation type="submission" date="2015-07" db="EMBL/GenBank/DDBJ databases">
        <title>Genome sequence of Leptolinea tardivitalis DSM 16556.</title>
        <authorList>
            <person name="Hemp J."/>
            <person name="Ward L.M."/>
            <person name="Pace L.A."/>
            <person name="Fischer W.W."/>
        </authorList>
    </citation>
    <scope>NUCLEOTIDE SEQUENCE [LARGE SCALE GENOMIC DNA]</scope>
    <source>
        <strain evidence="2 3">YMTK-2</strain>
    </source>
</reference>
<dbReference type="InterPro" id="IPR016195">
    <property type="entry name" value="Pol/histidinol_Pase-like"/>
</dbReference>
<dbReference type="Pfam" id="PF02811">
    <property type="entry name" value="PHP"/>
    <property type="match status" value="1"/>
</dbReference>
<dbReference type="STRING" id="229920.ADM99_05785"/>
<keyword evidence="3" id="KW-1185">Reference proteome</keyword>
<dbReference type="SMART" id="SM00481">
    <property type="entry name" value="POLIIIAc"/>
    <property type="match status" value="1"/>
</dbReference>
<dbReference type="SUPFAM" id="SSF89550">
    <property type="entry name" value="PHP domain-like"/>
    <property type="match status" value="1"/>
</dbReference>
<comment type="caution">
    <text evidence="2">The sequence shown here is derived from an EMBL/GenBank/DDBJ whole genome shotgun (WGS) entry which is preliminary data.</text>
</comment>
<dbReference type="GO" id="GO:0035312">
    <property type="term" value="F:5'-3' DNA exonuclease activity"/>
    <property type="evidence" value="ECO:0007669"/>
    <property type="project" value="TreeGrafter"/>
</dbReference>
<dbReference type="InterPro" id="IPR004013">
    <property type="entry name" value="PHP_dom"/>
</dbReference>
<protein>
    <recommendedName>
        <fullName evidence="1">Polymerase/histidinol phosphatase N-terminal domain-containing protein</fullName>
    </recommendedName>
</protein>
<dbReference type="Pfam" id="PF13263">
    <property type="entry name" value="PHP_C"/>
    <property type="match status" value="1"/>
</dbReference>
<dbReference type="PANTHER" id="PTHR42924">
    <property type="entry name" value="EXONUCLEASE"/>
    <property type="match status" value="1"/>
</dbReference>
<dbReference type="PANTHER" id="PTHR42924:SF3">
    <property type="entry name" value="POLYMERASE_HISTIDINOL PHOSPHATASE N-TERMINAL DOMAIN-CONTAINING PROTEIN"/>
    <property type="match status" value="1"/>
</dbReference>
<name>A0A0P6XLG1_9CHLR</name>
<feature type="domain" description="Polymerase/histidinol phosphatase N-terminal" evidence="1">
    <location>
        <begin position="8"/>
        <end position="71"/>
    </location>
</feature>
<gene>
    <name evidence="2" type="ORF">ADM99_05785</name>
</gene>
<dbReference type="Gene3D" id="3.20.20.140">
    <property type="entry name" value="Metal-dependent hydrolases"/>
    <property type="match status" value="1"/>
</dbReference>
<dbReference type="EMBL" id="LGCK01000007">
    <property type="protein sequence ID" value="KPL72614.1"/>
    <property type="molecule type" value="Genomic_DNA"/>
</dbReference>
<dbReference type="InterPro" id="IPR052018">
    <property type="entry name" value="PHP_domain"/>
</dbReference>
<dbReference type="AlphaFoldDB" id="A0A0P6XLG1"/>
<dbReference type="Proteomes" id="UP000050430">
    <property type="component" value="Unassembled WGS sequence"/>
</dbReference>